<evidence type="ECO:0000313" key="2">
    <source>
        <dbReference type="Proteomes" id="UP000011991"/>
    </source>
</evidence>
<keyword evidence="2" id="KW-1185">Reference proteome</keyword>
<organism evidence="1 2">
    <name type="scientific">Rhodopirellula maiorica SM1</name>
    <dbReference type="NCBI Taxonomy" id="1265738"/>
    <lineage>
        <taxon>Bacteria</taxon>
        <taxon>Pseudomonadati</taxon>
        <taxon>Planctomycetota</taxon>
        <taxon>Planctomycetia</taxon>
        <taxon>Pirellulales</taxon>
        <taxon>Pirellulaceae</taxon>
        <taxon>Novipirellula</taxon>
    </lineage>
</organism>
<dbReference type="Proteomes" id="UP000011991">
    <property type="component" value="Unassembled WGS sequence"/>
</dbReference>
<dbReference type="AlphaFoldDB" id="M5RRS5"/>
<protein>
    <submittedName>
        <fullName evidence="1">Uncharacterized protein</fullName>
    </submittedName>
</protein>
<gene>
    <name evidence="1" type="ORF">RMSM_06403</name>
</gene>
<comment type="caution">
    <text evidence="1">The sequence shown here is derived from an EMBL/GenBank/DDBJ whole genome shotgun (WGS) entry which is preliminary data.</text>
</comment>
<name>M5RRS5_9BACT</name>
<proteinExistence type="predicted"/>
<sequence length="49" mass="5637">MFKKNLERKREVDCEQIEADPNLLAATKIGDLRITVEEGIYQSDGKSQR</sequence>
<dbReference type="PATRIC" id="fig|1265738.3.peg.6383"/>
<evidence type="ECO:0000313" key="1">
    <source>
        <dbReference type="EMBL" id="EMI16664.1"/>
    </source>
</evidence>
<reference evidence="1 2" key="1">
    <citation type="journal article" date="2013" name="Mar. Genomics">
        <title>Expression of sulfatases in Rhodopirellula baltica and the diversity of sulfatases in the genus Rhodopirellula.</title>
        <authorList>
            <person name="Wegner C.E."/>
            <person name="Richter-Heitmann T."/>
            <person name="Klindworth A."/>
            <person name="Klockow C."/>
            <person name="Richter M."/>
            <person name="Achstetter T."/>
            <person name="Glockner F.O."/>
            <person name="Harder J."/>
        </authorList>
    </citation>
    <scope>NUCLEOTIDE SEQUENCE [LARGE SCALE GENOMIC DNA]</scope>
    <source>
        <strain evidence="1 2">SM1</strain>
    </source>
</reference>
<dbReference type="RefSeq" id="WP_008706017.1">
    <property type="nucleotide sequence ID" value="NZ_ANOG01000927.1"/>
</dbReference>
<dbReference type="EMBL" id="ANOG01000927">
    <property type="protein sequence ID" value="EMI16664.1"/>
    <property type="molecule type" value="Genomic_DNA"/>
</dbReference>
<accession>M5RRS5</accession>